<protein>
    <submittedName>
        <fullName evidence="7">Aerobic glycerol-3-phosphate dehydrogenase</fullName>
        <ecNumber evidence="7">1.1.5.3</ecNumber>
    </submittedName>
</protein>
<dbReference type="PROSITE" id="PS51257">
    <property type="entry name" value="PROKAR_LIPOPROTEIN"/>
    <property type="match status" value="1"/>
</dbReference>
<organism evidence="7 8">
    <name type="scientific">BD1-7 clade bacterium</name>
    <dbReference type="NCBI Taxonomy" id="2029982"/>
    <lineage>
        <taxon>Bacteria</taxon>
        <taxon>Pseudomonadati</taxon>
        <taxon>Pseudomonadota</taxon>
        <taxon>Gammaproteobacteria</taxon>
        <taxon>Cellvibrionales</taxon>
        <taxon>Spongiibacteraceae</taxon>
        <taxon>BD1-7 clade</taxon>
    </lineage>
</organism>
<dbReference type="EC" id="1.1.5.3" evidence="7"/>
<keyword evidence="4" id="KW-0274">FAD</keyword>
<evidence type="ECO:0000313" key="8">
    <source>
        <dbReference type="Proteomes" id="UP000434580"/>
    </source>
</evidence>
<evidence type="ECO:0000256" key="4">
    <source>
        <dbReference type="ARBA" id="ARBA00022827"/>
    </source>
</evidence>
<dbReference type="InterPro" id="IPR036188">
    <property type="entry name" value="FAD/NAD-bd_sf"/>
</dbReference>
<comment type="cofactor">
    <cofactor evidence="1">
        <name>FAD</name>
        <dbReference type="ChEBI" id="CHEBI:57692"/>
    </cofactor>
</comment>
<dbReference type="InterPro" id="IPR000447">
    <property type="entry name" value="G3P_DH_FAD-dep"/>
</dbReference>
<dbReference type="PANTHER" id="PTHR11985:SF15">
    <property type="entry name" value="GLYCEROL-3-PHOSPHATE DEHYDROGENASE, MITOCHONDRIAL"/>
    <property type="match status" value="1"/>
</dbReference>
<proteinExistence type="inferred from homology"/>
<reference evidence="7 8" key="1">
    <citation type="submission" date="2019-11" db="EMBL/GenBank/DDBJ databases">
        <authorList>
            <person name="Holert J."/>
        </authorList>
    </citation>
    <scope>NUCLEOTIDE SEQUENCE [LARGE SCALE GENOMIC DNA]</scope>
    <source>
        <strain evidence="7">BC5_2</strain>
    </source>
</reference>
<dbReference type="PANTHER" id="PTHR11985">
    <property type="entry name" value="GLYCEROL-3-PHOSPHATE DEHYDROGENASE"/>
    <property type="match status" value="1"/>
</dbReference>
<name>A0A5S9MXZ7_9GAMM</name>
<dbReference type="SUPFAM" id="SSF51905">
    <property type="entry name" value="FAD/NAD(P)-binding domain"/>
    <property type="match status" value="1"/>
</dbReference>
<keyword evidence="3" id="KW-0285">Flavoprotein</keyword>
<accession>A0A5S9MXZ7</accession>
<dbReference type="GO" id="GO:0046168">
    <property type="term" value="P:glycerol-3-phosphate catabolic process"/>
    <property type="evidence" value="ECO:0007669"/>
    <property type="project" value="TreeGrafter"/>
</dbReference>
<dbReference type="Pfam" id="PF01266">
    <property type="entry name" value="DAO"/>
    <property type="match status" value="1"/>
</dbReference>
<keyword evidence="5 7" id="KW-0560">Oxidoreductase</keyword>
<dbReference type="PRINTS" id="PR01001">
    <property type="entry name" value="FADG3PDH"/>
</dbReference>
<gene>
    <name evidence="7" type="primary">glpD_1</name>
    <name evidence="7" type="ORF">DPBNPPHM_00413</name>
</gene>
<evidence type="ECO:0000259" key="6">
    <source>
        <dbReference type="Pfam" id="PF01266"/>
    </source>
</evidence>
<feature type="domain" description="FAD dependent oxidoreductase" evidence="6">
    <location>
        <begin position="6"/>
        <end position="356"/>
    </location>
</feature>
<dbReference type="OrthoDB" id="9766796at2"/>
<evidence type="ECO:0000256" key="1">
    <source>
        <dbReference type="ARBA" id="ARBA00001974"/>
    </source>
</evidence>
<evidence type="ECO:0000256" key="3">
    <source>
        <dbReference type="ARBA" id="ARBA00022630"/>
    </source>
</evidence>
<dbReference type="Gene3D" id="3.30.9.10">
    <property type="entry name" value="D-Amino Acid Oxidase, subunit A, domain 2"/>
    <property type="match status" value="1"/>
</dbReference>
<dbReference type="EMBL" id="CACSII010000001">
    <property type="protein sequence ID" value="CAA0082036.1"/>
    <property type="molecule type" value="Genomic_DNA"/>
</dbReference>
<sequence length="390" mass="43593">MPKDVDVAVIGGGVQGCGVAQAAAAAGYSTLIIEKSDWGSGTSSKSSKLIHGGLRYLQTGQFRLVRECLLERNWMLRHTPELVKPNWFYLPIYKHNQYPAWMILAGLCLYRVLNLNSPYSQFRWIKKNEWQHLNGLKTENLKTVFAYQDGQTDDQQLTLAIKNSAEALGAQCLSETTLVAATRTGDGYQLKLQHANADATDTHTVNARVVINATGPWVNETLNRFTPVAPAVDVDFVQGTHIVIDRQVSDMCFYLEAPQDSRAIFIMPWKGTSLIGTTETVYQGSPDDIQPHQSEIDYLLDTYHHYFPNAPATVVNSFCGLRVLPRMQNSAFKRPRDVMIKSHNGIVSLYGGKLTAWRATAADVMPHIYAILGNGKRIDTREIELQLHKD</sequence>
<dbReference type="AlphaFoldDB" id="A0A5S9MXZ7"/>
<evidence type="ECO:0000256" key="5">
    <source>
        <dbReference type="ARBA" id="ARBA00023002"/>
    </source>
</evidence>
<evidence type="ECO:0000313" key="7">
    <source>
        <dbReference type="EMBL" id="CAA0082036.1"/>
    </source>
</evidence>
<comment type="similarity">
    <text evidence="2">Belongs to the FAD-dependent glycerol-3-phosphate dehydrogenase family.</text>
</comment>
<dbReference type="InterPro" id="IPR006076">
    <property type="entry name" value="FAD-dep_OxRdtase"/>
</dbReference>
<evidence type="ECO:0000256" key="2">
    <source>
        <dbReference type="ARBA" id="ARBA00007330"/>
    </source>
</evidence>
<dbReference type="Proteomes" id="UP000434580">
    <property type="component" value="Unassembled WGS sequence"/>
</dbReference>
<dbReference type="Gene3D" id="3.50.50.60">
    <property type="entry name" value="FAD/NAD(P)-binding domain"/>
    <property type="match status" value="1"/>
</dbReference>
<dbReference type="GO" id="GO:0004368">
    <property type="term" value="F:glycerol-3-phosphate dehydrogenase (quinone) activity"/>
    <property type="evidence" value="ECO:0007669"/>
    <property type="project" value="UniProtKB-EC"/>
</dbReference>